<dbReference type="AlphaFoldDB" id="A0A7S4JA32"/>
<evidence type="ECO:0000313" key="1">
    <source>
        <dbReference type="EMBL" id="CAE2256904.1"/>
    </source>
</evidence>
<organism evidence="1">
    <name type="scientific">Odontella aurita</name>
    <dbReference type="NCBI Taxonomy" id="265563"/>
    <lineage>
        <taxon>Eukaryota</taxon>
        <taxon>Sar</taxon>
        <taxon>Stramenopiles</taxon>
        <taxon>Ochrophyta</taxon>
        <taxon>Bacillariophyta</taxon>
        <taxon>Mediophyceae</taxon>
        <taxon>Biddulphiophycidae</taxon>
        <taxon>Eupodiscales</taxon>
        <taxon>Odontellaceae</taxon>
        <taxon>Odontella</taxon>
    </lineage>
</organism>
<gene>
    <name evidence="1" type="ORF">OAUR00152_LOCUS24601</name>
</gene>
<protein>
    <submittedName>
        <fullName evidence="1">Uncharacterized protein</fullName>
    </submittedName>
</protein>
<proteinExistence type="predicted"/>
<accession>A0A7S4JA32</accession>
<dbReference type="EMBL" id="HBKQ01035796">
    <property type="protein sequence ID" value="CAE2256904.1"/>
    <property type="molecule type" value="Transcribed_RNA"/>
</dbReference>
<reference evidence="1" key="1">
    <citation type="submission" date="2021-01" db="EMBL/GenBank/DDBJ databases">
        <authorList>
            <person name="Corre E."/>
            <person name="Pelletier E."/>
            <person name="Niang G."/>
            <person name="Scheremetjew M."/>
            <person name="Finn R."/>
            <person name="Kale V."/>
            <person name="Holt S."/>
            <person name="Cochrane G."/>
            <person name="Meng A."/>
            <person name="Brown T."/>
            <person name="Cohen L."/>
        </authorList>
    </citation>
    <scope>NUCLEOTIDE SEQUENCE</scope>
    <source>
        <strain evidence="1">Isolate 1302-5</strain>
    </source>
</reference>
<sequence>MSPASSGSIASTVALTNESADSLDLAPKVTTSWKKLFSCCLTKSHEATEAQKRGHKIEKEVVIEPRVDETVSHDNSLQNKREKMEVRGDFLMECVPEIDGDDGPCTWETKPKDAKELKAPIVRKDMEVLEAGDEEEVDSYALAIWRFLMMLMFLEFLDRDAIRRFLFPCKAIKN</sequence>
<name>A0A7S4JA32_9STRA</name>